<dbReference type="GeneID" id="95393165"/>
<gene>
    <name evidence="4" type="ORF">FHR33_006906</name>
</gene>
<feature type="chain" id="PRO_5038469207" description="ARB-07466-like C-terminal domain-containing protein" evidence="2">
    <location>
        <begin position="26"/>
        <end position="299"/>
    </location>
</feature>
<dbReference type="Pfam" id="PF26571">
    <property type="entry name" value="VldE"/>
    <property type="match status" value="1"/>
</dbReference>
<dbReference type="AlphaFoldDB" id="A0A7W5YB62"/>
<feature type="signal peptide" evidence="2">
    <location>
        <begin position="1"/>
        <end position="25"/>
    </location>
</feature>
<evidence type="ECO:0000256" key="1">
    <source>
        <dbReference type="SAM" id="Coils"/>
    </source>
</evidence>
<feature type="coiled-coil region" evidence="1">
    <location>
        <begin position="130"/>
        <end position="174"/>
    </location>
</feature>
<feature type="coiled-coil region" evidence="1">
    <location>
        <begin position="56"/>
        <end position="83"/>
    </location>
</feature>
<keyword evidence="2" id="KW-0732">Signal</keyword>
<reference evidence="4 5" key="1">
    <citation type="submission" date="2020-08" db="EMBL/GenBank/DDBJ databases">
        <title>Sequencing the genomes of 1000 actinobacteria strains.</title>
        <authorList>
            <person name="Klenk H.-P."/>
        </authorList>
    </citation>
    <scope>NUCLEOTIDE SEQUENCE [LARGE SCALE GENOMIC DNA]</scope>
    <source>
        <strain evidence="4 5">DSM 44320</strain>
    </source>
</reference>
<accession>A0A7W5YB62</accession>
<keyword evidence="1" id="KW-0175">Coiled coil</keyword>
<feature type="domain" description="ARB-07466-like C-terminal" evidence="3">
    <location>
        <begin position="183"/>
        <end position="291"/>
    </location>
</feature>
<proteinExistence type="predicted"/>
<sequence>MRSGRRAVLAATLVALLATPLPHVAAADPDSQSKLRKLTKQATALNTVYRGTIESLEDTRLSAKRATERAANLKASLAAARVEVTQIAQTTYIQGPLDGTSLFTTGGEPYQVLGQAANMAYLAAERTSTLNRVEAMVADAQKAKKDADEKIDDLERDIKKMQSKRRDIEKLLAKYGIQQPGSASGLTQRMITLRDEVMRNFPMFYGVGCLRVGDPGEHGKGRACDFMMSPGGSMATGANLARGDELAQWLIANGSRYGVMYIIWKQRYYDIRTGGGWDMMSNRGGVTANHWDHVHVSVF</sequence>
<name>A0A7W5YB62_9ACTN</name>
<dbReference type="Gene3D" id="6.10.250.3150">
    <property type="match status" value="1"/>
</dbReference>
<dbReference type="RefSeq" id="WP_183656514.1">
    <property type="nucleotide sequence ID" value="NZ_BAAAXX010000162.1"/>
</dbReference>
<dbReference type="EMBL" id="JACIBV010000001">
    <property type="protein sequence ID" value="MBB3731046.1"/>
    <property type="molecule type" value="Genomic_DNA"/>
</dbReference>
<evidence type="ECO:0000313" key="5">
    <source>
        <dbReference type="Proteomes" id="UP000579945"/>
    </source>
</evidence>
<evidence type="ECO:0000259" key="3">
    <source>
        <dbReference type="Pfam" id="PF26571"/>
    </source>
</evidence>
<keyword evidence="5" id="KW-1185">Reference proteome</keyword>
<dbReference type="InterPro" id="IPR058593">
    <property type="entry name" value="ARB_07466-like_C"/>
</dbReference>
<organism evidence="4 5">
    <name type="scientific">Nonomuraea dietziae</name>
    <dbReference type="NCBI Taxonomy" id="65515"/>
    <lineage>
        <taxon>Bacteria</taxon>
        <taxon>Bacillati</taxon>
        <taxon>Actinomycetota</taxon>
        <taxon>Actinomycetes</taxon>
        <taxon>Streptosporangiales</taxon>
        <taxon>Streptosporangiaceae</taxon>
        <taxon>Nonomuraea</taxon>
    </lineage>
</organism>
<protein>
    <recommendedName>
        <fullName evidence="3">ARB-07466-like C-terminal domain-containing protein</fullName>
    </recommendedName>
</protein>
<dbReference type="Proteomes" id="UP000579945">
    <property type="component" value="Unassembled WGS sequence"/>
</dbReference>
<evidence type="ECO:0000313" key="4">
    <source>
        <dbReference type="EMBL" id="MBB3731046.1"/>
    </source>
</evidence>
<comment type="caution">
    <text evidence="4">The sequence shown here is derived from an EMBL/GenBank/DDBJ whole genome shotgun (WGS) entry which is preliminary data.</text>
</comment>
<evidence type="ECO:0000256" key="2">
    <source>
        <dbReference type="SAM" id="SignalP"/>
    </source>
</evidence>